<evidence type="ECO:0000313" key="9">
    <source>
        <dbReference type="Proteomes" id="UP000324907"/>
    </source>
</evidence>
<evidence type="ECO:0000313" key="6">
    <source>
        <dbReference type="EMBL" id="KAA0171436.1"/>
    </source>
</evidence>
<dbReference type="EMBL" id="VLTM01000011">
    <property type="protein sequence ID" value="KAA0165714.1"/>
    <property type="molecule type" value="Genomic_DNA"/>
</dbReference>
<dbReference type="EMBL" id="VLTO01000061">
    <property type="protein sequence ID" value="KAA0170377.1"/>
    <property type="molecule type" value="Genomic_DNA"/>
</dbReference>
<reference evidence="7 8" key="1">
    <citation type="submission" date="2019-07" db="EMBL/GenBank/DDBJ databases">
        <title>Genomes of Cafeteria roenbergensis.</title>
        <authorList>
            <person name="Fischer M.G."/>
            <person name="Hackl T."/>
            <person name="Roman M."/>
        </authorList>
    </citation>
    <scope>NUCLEOTIDE SEQUENCE [LARGE SCALE GENOMIC DNA]</scope>
    <source>
        <strain evidence="3 8">BVI</strain>
        <strain evidence="4 10">Cflag</strain>
        <strain evidence="5 7">E4-10P</strain>
        <strain evidence="6 9">RCC970-E3</strain>
    </source>
</reference>
<evidence type="ECO:0000313" key="8">
    <source>
        <dbReference type="Proteomes" id="UP000323011"/>
    </source>
</evidence>
<evidence type="ECO:0000313" key="10">
    <source>
        <dbReference type="Proteomes" id="UP000325113"/>
    </source>
</evidence>
<dbReference type="EMBL" id="VLTN01000019">
    <property type="protein sequence ID" value="KAA0152814.1"/>
    <property type="molecule type" value="Genomic_DNA"/>
</dbReference>
<evidence type="ECO:0000256" key="2">
    <source>
        <dbReference type="SAM" id="SignalP"/>
    </source>
</evidence>
<keyword evidence="8" id="KW-1185">Reference proteome</keyword>
<dbReference type="Proteomes" id="UP000322899">
    <property type="component" value="Unassembled WGS sequence"/>
</dbReference>
<comment type="caution">
    <text evidence="4">The sequence shown here is derived from an EMBL/GenBank/DDBJ whole genome shotgun (WGS) entry which is preliminary data.</text>
</comment>
<keyword evidence="1" id="KW-0472">Membrane</keyword>
<gene>
    <name evidence="5" type="ORF">FNF27_06634</name>
    <name evidence="6" type="ORF">FNF28_00648</name>
    <name evidence="3" type="ORF">FNF29_03701</name>
    <name evidence="4" type="ORF">FNF31_01691</name>
</gene>
<dbReference type="EMBL" id="VLTL01000006">
    <property type="protein sequence ID" value="KAA0171436.1"/>
    <property type="molecule type" value="Genomic_DNA"/>
</dbReference>
<name>A0A5A8DLZ8_CAFRO</name>
<dbReference type="Proteomes" id="UP000323011">
    <property type="component" value="Unassembled WGS sequence"/>
</dbReference>
<dbReference type="Proteomes" id="UP000324907">
    <property type="component" value="Unassembled WGS sequence"/>
</dbReference>
<evidence type="ECO:0000256" key="1">
    <source>
        <dbReference type="SAM" id="Phobius"/>
    </source>
</evidence>
<keyword evidence="1" id="KW-1133">Transmembrane helix</keyword>
<sequence length="179" mass="19438">MRANTSFACCLALALLALAPARAQQDEGEIFVREGFYLQNLGNDNPYNVSEPGLFDKPAKLDRPDTTPEVTLRLPDTCSLEKTETCRPDLDLCLLDRPTRQHADAICECYLEHGRCFWAAGCREALPTAVTDFCFNTMRCRRTQCDGSGASAAQVGLAALLVAAMAIVAAQFGRPPAHG</sequence>
<dbReference type="AlphaFoldDB" id="A0A5A8DLZ8"/>
<evidence type="ECO:0000313" key="4">
    <source>
        <dbReference type="EMBL" id="KAA0165714.1"/>
    </source>
</evidence>
<keyword evidence="2" id="KW-0732">Signal</keyword>
<protein>
    <submittedName>
        <fullName evidence="4">Uncharacterized protein</fullName>
    </submittedName>
</protein>
<accession>A0A5A8DLZ8</accession>
<proteinExistence type="predicted"/>
<dbReference type="Proteomes" id="UP000325113">
    <property type="component" value="Unassembled WGS sequence"/>
</dbReference>
<evidence type="ECO:0000313" key="5">
    <source>
        <dbReference type="EMBL" id="KAA0170377.1"/>
    </source>
</evidence>
<feature type="transmembrane region" description="Helical" evidence="1">
    <location>
        <begin position="152"/>
        <end position="173"/>
    </location>
</feature>
<evidence type="ECO:0000313" key="7">
    <source>
        <dbReference type="Proteomes" id="UP000322899"/>
    </source>
</evidence>
<evidence type="ECO:0000313" key="3">
    <source>
        <dbReference type="EMBL" id="KAA0152814.1"/>
    </source>
</evidence>
<feature type="chain" id="PRO_5036365949" evidence="2">
    <location>
        <begin position="24"/>
        <end position="179"/>
    </location>
</feature>
<organism evidence="4 10">
    <name type="scientific">Cafeteria roenbergensis</name>
    <name type="common">Marine flagellate</name>
    <dbReference type="NCBI Taxonomy" id="33653"/>
    <lineage>
        <taxon>Eukaryota</taxon>
        <taxon>Sar</taxon>
        <taxon>Stramenopiles</taxon>
        <taxon>Bigyra</taxon>
        <taxon>Opalozoa</taxon>
        <taxon>Bicosoecida</taxon>
        <taxon>Cafeteriaceae</taxon>
        <taxon>Cafeteria</taxon>
    </lineage>
</organism>
<feature type="signal peptide" evidence="2">
    <location>
        <begin position="1"/>
        <end position="23"/>
    </location>
</feature>
<keyword evidence="1" id="KW-0812">Transmembrane</keyword>